<keyword evidence="2" id="KW-1003">Cell membrane</keyword>
<feature type="transmembrane region" description="Helical" evidence="6">
    <location>
        <begin position="85"/>
        <end position="104"/>
    </location>
</feature>
<dbReference type="NCBIfam" id="TIGR02737">
    <property type="entry name" value="caa3_CtaG"/>
    <property type="match status" value="1"/>
</dbReference>
<reference evidence="7 8" key="1">
    <citation type="submission" date="2023-03" db="EMBL/GenBank/DDBJ databases">
        <title>Bacillus Genome Sequencing.</title>
        <authorList>
            <person name="Dunlap C."/>
        </authorList>
    </citation>
    <scope>NUCLEOTIDE SEQUENCE [LARGE SCALE GENOMIC DNA]</scope>
    <source>
        <strain evidence="7 8">NRS-1717</strain>
    </source>
</reference>
<proteinExistence type="predicted"/>
<keyword evidence="8" id="KW-1185">Reference proteome</keyword>
<comment type="subcellular location">
    <subcellularLocation>
        <location evidence="1">Cell membrane</location>
        <topology evidence="1">Multi-pass membrane protein</topology>
    </subcellularLocation>
</comment>
<dbReference type="EMBL" id="JARTFS010000006">
    <property type="protein sequence ID" value="MED4401704.1"/>
    <property type="molecule type" value="Genomic_DNA"/>
</dbReference>
<evidence type="ECO:0000313" key="7">
    <source>
        <dbReference type="EMBL" id="MED4401704.1"/>
    </source>
</evidence>
<comment type="caution">
    <text evidence="7">The sequence shown here is derived from an EMBL/GenBank/DDBJ whole genome shotgun (WGS) entry which is preliminary data.</text>
</comment>
<evidence type="ECO:0000256" key="2">
    <source>
        <dbReference type="ARBA" id="ARBA00022475"/>
    </source>
</evidence>
<dbReference type="RefSeq" id="WP_066230605.1">
    <property type="nucleotide sequence ID" value="NZ_JARTFQ010000006.1"/>
</dbReference>
<keyword evidence="3 6" id="KW-0812">Transmembrane</keyword>
<evidence type="ECO:0000256" key="1">
    <source>
        <dbReference type="ARBA" id="ARBA00004651"/>
    </source>
</evidence>
<feature type="transmembrane region" description="Helical" evidence="6">
    <location>
        <begin position="259"/>
        <end position="278"/>
    </location>
</feature>
<keyword evidence="4 6" id="KW-1133">Transmembrane helix</keyword>
<evidence type="ECO:0000256" key="3">
    <source>
        <dbReference type="ARBA" id="ARBA00022692"/>
    </source>
</evidence>
<evidence type="ECO:0000256" key="5">
    <source>
        <dbReference type="ARBA" id="ARBA00023136"/>
    </source>
</evidence>
<accession>A0ABU6NX62</accession>
<name>A0ABU6NX62_9BACI</name>
<feature type="transmembrane region" description="Helical" evidence="6">
    <location>
        <begin position="12"/>
        <end position="33"/>
    </location>
</feature>
<dbReference type="InterPro" id="IPR019108">
    <property type="entry name" value="Caa3_assmbl_CtaG-rel"/>
</dbReference>
<evidence type="ECO:0000256" key="6">
    <source>
        <dbReference type="SAM" id="Phobius"/>
    </source>
</evidence>
<evidence type="ECO:0000256" key="4">
    <source>
        <dbReference type="ARBA" id="ARBA00022989"/>
    </source>
</evidence>
<dbReference type="GeneID" id="301141518"/>
<evidence type="ECO:0000313" key="8">
    <source>
        <dbReference type="Proteomes" id="UP001342826"/>
    </source>
</evidence>
<dbReference type="Proteomes" id="UP001342826">
    <property type="component" value="Unassembled WGS sequence"/>
</dbReference>
<feature type="transmembrane region" description="Helical" evidence="6">
    <location>
        <begin position="189"/>
        <end position="213"/>
    </location>
</feature>
<dbReference type="Pfam" id="PF09678">
    <property type="entry name" value="Caa3_CtaG"/>
    <property type="match status" value="1"/>
</dbReference>
<keyword evidence="5 6" id="KW-0472">Membrane</keyword>
<organism evidence="7 8">
    <name type="scientific">Metabacillus fastidiosus</name>
    <dbReference type="NCBI Taxonomy" id="1458"/>
    <lineage>
        <taxon>Bacteria</taxon>
        <taxon>Bacillati</taxon>
        <taxon>Bacillota</taxon>
        <taxon>Bacilli</taxon>
        <taxon>Bacillales</taxon>
        <taxon>Bacillaceae</taxon>
        <taxon>Metabacillus</taxon>
    </lineage>
</organism>
<feature type="transmembrane region" description="Helical" evidence="6">
    <location>
        <begin position="124"/>
        <end position="143"/>
    </location>
</feature>
<sequence>MLGSFEIFGFRALWSPYFFAFVVFVTVFYFLIVGKWRFKFTGSEHVSWMQKTIFVISMIVLYISKGSPVDLLGHIMFSAHMTQMALLYLVVPPLFVLGIPTWLWKAIVMRPVIKQFFKVFTQPIVALLIFNGVFSLYHVPLVFDFVKTNILYHTVMTIIIFVAAIMMWWPLLNKLPEWSRLEGFKKVGYIFANGMLLTPACALIIFSSTPLFATYSESQAWMNALALCVPADMLAGLTLTGPEMFNTLPLVEDQQLGGVIMKIIQELVYGSVLAYVFAQWARRERERDAAELEASRMKEYSPEPIK</sequence>
<protein>
    <submittedName>
        <fullName evidence="7">Cytochrome c oxidase assembly factor CtaG</fullName>
    </submittedName>
</protein>
<dbReference type="InterPro" id="IPR014108">
    <property type="entry name" value="Caa3-assmbl_CtaG"/>
</dbReference>
<feature type="transmembrane region" description="Helical" evidence="6">
    <location>
        <begin position="150"/>
        <end position="169"/>
    </location>
</feature>
<feature type="transmembrane region" description="Helical" evidence="6">
    <location>
        <begin position="220"/>
        <end position="239"/>
    </location>
</feature>
<gene>
    <name evidence="7" type="primary">ctaG</name>
    <name evidence="7" type="ORF">P9271_10290</name>
</gene>